<feature type="active site" description="Charge relay system" evidence="5">
    <location>
        <position position="148"/>
    </location>
</feature>
<protein>
    <submittedName>
        <fullName evidence="7">Subtilase family protein</fullName>
    </submittedName>
</protein>
<dbReference type="InterPro" id="IPR015500">
    <property type="entry name" value="Peptidase_S8_subtilisin-rel"/>
</dbReference>
<proteinExistence type="inferred from homology"/>
<dbReference type="Pfam" id="PF00082">
    <property type="entry name" value="Peptidase_S8"/>
    <property type="match status" value="1"/>
</dbReference>
<dbReference type="Proteomes" id="UP000199440">
    <property type="component" value="Unassembled WGS sequence"/>
</dbReference>
<evidence type="ECO:0000256" key="3">
    <source>
        <dbReference type="ARBA" id="ARBA00022801"/>
    </source>
</evidence>
<evidence type="ECO:0000259" key="6">
    <source>
        <dbReference type="Pfam" id="PF00082"/>
    </source>
</evidence>
<dbReference type="RefSeq" id="WP_089893217.1">
    <property type="nucleotide sequence ID" value="NZ_FNGV01000012.1"/>
</dbReference>
<sequence>MKIYVLLFFVIFLTACDKLDDQNTDKLPITKESTIKFSKNQMIVQFDDSWEGNDKDTLRDNFSFISPPEKCKCGDPNIELWTIDTTATDTDIERARDRLNRNSGGGRVKGDIDFEITIPIDKQIAAGGDDNGSSTLGVDDDVVIAIIDTGIDYYYDSIDYEYLLDTEGLICDNSYTGWDFVDDSDNPIDKHGHGTYVTKIIRNILEPDGIGFKIIPLKVFNENGKGNYSDLVCAFGYLNKFEEAAGKNIDIVNASFGGTMTVAEFNGLTLLPDLIEKLGDDTVIVASAGNEGKEIDTGDIRHFPSGFDSPNILAVGGYGLDSSGAIEIHASSNRGTSSIDLATLYGPYNLEFNATSAPITITNLQGTSYGAAYVSGIAAKEKGNNMAIPNLRGHVLNLTEPISSLNSFVAEGRVIEQPPTP</sequence>
<keyword evidence="3 5" id="KW-0378">Hydrolase</keyword>
<organism evidence="7 8">
    <name type="scientific">Kriegella aquimaris</name>
    <dbReference type="NCBI Taxonomy" id="192904"/>
    <lineage>
        <taxon>Bacteria</taxon>
        <taxon>Pseudomonadati</taxon>
        <taxon>Bacteroidota</taxon>
        <taxon>Flavobacteriia</taxon>
        <taxon>Flavobacteriales</taxon>
        <taxon>Flavobacteriaceae</taxon>
        <taxon>Kriegella</taxon>
    </lineage>
</organism>
<evidence type="ECO:0000313" key="8">
    <source>
        <dbReference type="Proteomes" id="UP000199440"/>
    </source>
</evidence>
<dbReference type="GO" id="GO:0006508">
    <property type="term" value="P:proteolysis"/>
    <property type="evidence" value="ECO:0007669"/>
    <property type="project" value="UniProtKB-KW"/>
</dbReference>
<keyword evidence="4 5" id="KW-0720">Serine protease</keyword>
<dbReference type="Gene3D" id="3.40.50.200">
    <property type="entry name" value="Peptidase S8/S53 domain"/>
    <property type="match status" value="1"/>
</dbReference>
<keyword evidence="2 5" id="KW-0645">Protease</keyword>
<evidence type="ECO:0000256" key="4">
    <source>
        <dbReference type="ARBA" id="ARBA00022825"/>
    </source>
</evidence>
<dbReference type="STRING" id="192904.SAMN04488514_1126"/>
<reference evidence="7 8" key="1">
    <citation type="submission" date="2016-10" db="EMBL/GenBank/DDBJ databases">
        <authorList>
            <person name="de Groot N.N."/>
        </authorList>
    </citation>
    <scope>NUCLEOTIDE SEQUENCE [LARGE SCALE GENOMIC DNA]</scope>
    <source>
        <strain evidence="7 8">DSM 19886</strain>
    </source>
</reference>
<evidence type="ECO:0000313" key="7">
    <source>
        <dbReference type="EMBL" id="SDM64232.1"/>
    </source>
</evidence>
<accession>A0A1G9UWB4</accession>
<evidence type="ECO:0000256" key="1">
    <source>
        <dbReference type="ARBA" id="ARBA00011073"/>
    </source>
</evidence>
<dbReference type="InterPro" id="IPR036852">
    <property type="entry name" value="Peptidase_S8/S53_dom_sf"/>
</dbReference>
<feature type="active site" description="Charge relay system" evidence="5">
    <location>
        <position position="368"/>
    </location>
</feature>
<dbReference type="AlphaFoldDB" id="A0A1G9UWB4"/>
<dbReference type="InterPro" id="IPR000209">
    <property type="entry name" value="Peptidase_S8/S53_dom"/>
</dbReference>
<evidence type="ECO:0000256" key="2">
    <source>
        <dbReference type="ARBA" id="ARBA00022670"/>
    </source>
</evidence>
<dbReference type="PRINTS" id="PR00723">
    <property type="entry name" value="SUBTILISIN"/>
</dbReference>
<dbReference type="GO" id="GO:0004252">
    <property type="term" value="F:serine-type endopeptidase activity"/>
    <property type="evidence" value="ECO:0007669"/>
    <property type="project" value="UniProtKB-UniRule"/>
</dbReference>
<name>A0A1G9UWB4_9FLAO</name>
<keyword evidence="8" id="KW-1185">Reference proteome</keyword>
<dbReference type="SUPFAM" id="SSF52743">
    <property type="entry name" value="Subtilisin-like"/>
    <property type="match status" value="1"/>
</dbReference>
<feature type="domain" description="Peptidase S8/S53" evidence="6">
    <location>
        <begin position="140"/>
        <end position="384"/>
    </location>
</feature>
<dbReference type="OrthoDB" id="944909at2"/>
<comment type="similarity">
    <text evidence="1 5">Belongs to the peptidase S8 family.</text>
</comment>
<dbReference type="PANTHER" id="PTHR43806:SF11">
    <property type="entry name" value="CEREVISIN-RELATED"/>
    <property type="match status" value="1"/>
</dbReference>
<dbReference type="PANTHER" id="PTHR43806">
    <property type="entry name" value="PEPTIDASE S8"/>
    <property type="match status" value="1"/>
</dbReference>
<dbReference type="PROSITE" id="PS51892">
    <property type="entry name" value="SUBTILASE"/>
    <property type="match status" value="1"/>
</dbReference>
<dbReference type="InterPro" id="IPR050131">
    <property type="entry name" value="Peptidase_S8_subtilisin-like"/>
</dbReference>
<dbReference type="PROSITE" id="PS51257">
    <property type="entry name" value="PROKAR_LIPOPROTEIN"/>
    <property type="match status" value="1"/>
</dbReference>
<evidence type="ECO:0000256" key="5">
    <source>
        <dbReference type="PROSITE-ProRule" id="PRU01240"/>
    </source>
</evidence>
<dbReference type="EMBL" id="FNGV01000012">
    <property type="protein sequence ID" value="SDM64232.1"/>
    <property type="molecule type" value="Genomic_DNA"/>
</dbReference>
<gene>
    <name evidence="7" type="ORF">SAMN04488514_1126</name>
</gene>
<feature type="active site" description="Charge relay system" evidence="5">
    <location>
        <position position="193"/>
    </location>
</feature>